<feature type="region of interest" description="Disordered" evidence="6">
    <location>
        <begin position="239"/>
        <end position="298"/>
    </location>
</feature>
<protein>
    <recommendedName>
        <fullName evidence="5">Proteasome subunit alpha type</fullName>
    </recommendedName>
</protein>
<accession>A0AAF0JCQ6</accession>
<reference evidence="8" key="1">
    <citation type="submission" date="2023-02" db="EMBL/GenBank/DDBJ databases">
        <title>Mating type loci evolution in Malassezia.</title>
        <authorList>
            <person name="Coelho M.A."/>
        </authorList>
    </citation>
    <scope>NUCLEOTIDE SEQUENCE</scope>
    <source>
        <strain evidence="8">CBS 14136</strain>
    </source>
</reference>
<evidence type="ECO:0000313" key="9">
    <source>
        <dbReference type="Proteomes" id="UP001214628"/>
    </source>
</evidence>
<dbReference type="InterPro" id="IPR023332">
    <property type="entry name" value="Proteasome_alpha-type"/>
</dbReference>
<evidence type="ECO:0000256" key="2">
    <source>
        <dbReference type="ARBA" id="ARBA00022942"/>
    </source>
</evidence>
<evidence type="ECO:0000256" key="1">
    <source>
        <dbReference type="ARBA" id="ARBA00022490"/>
    </source>
</evidence>
<dbReference type="CDD" id="cd03749">
    <property type="entry name" value="proteasome_alpha_type_1"/>
    <property type="match status" value="1"/>
</dbReference>
<feature type="compositionally biased region" description="Low complexity" evidence="6">
    <location>
        <begin position="256"/>
        <end position="273"/>
    </location>
</feature>
<keyword evidence="1 5" id="KW-0963">Cytoplasm</keyword>
<dbReference type="SMART" id="SM00948">
    <property type="entry name" value="Proteasome_A_N"/>
    <property type="match status" value="1"/>
</dbReference>
<dbReference type="Gene3D" id="3.60.20.10">
    <property type="entry name" value="Glutamine Phosphoribosylpyrophosphate, subunit 1, domain 1"/>
    <property type="match status" value="1"/>
</dbReference>
<dbReference type="PANTHER" id="PTHR11599">
    <property type="entry name" value="PROTEASOME SUBUNIT ALPHA/BETA"/>
    <property type="match status" value="1"/>
</dbReference>
<dbReference type="InterPro" id="IPR001353">
    <property type="entry name" value="Proteasome_sua/b"/>
</dbReference>
<dbReference type="GO" id="GO:0005737">
    <property type="term" value="C:cytoplasm"/>
    <property type="evidence" value="ECO:0007669"/>
    <property type="project" value="UniProtKB-SubCell"/>
</dbReference>
<evidence type="ECO:0000256" key="4">
    <source>
        <dbReference type="PROSITE-ProRule" id="PRU00808"/>
    </source>
</evidence>
<keyword evidence="3 5" id="KW-0539">Nucleus</keyword>
<feature type="compositionally biased region" description="Polar residues" evidence="6">
    <location>
        <begin position="274"/>
        <end position="291"/>
    </location>
</feature>
<comment type="subunit">
    <text evidence="5">The 26S proteasome consists of a 20S proteasome core and two 19S regulatory subunits.</text>
</comment>
<dbReference type="GO" id="GO:0016787">
    <property type="term" value="F:hydrolase activity"/>
    <property type="evidence" value="ECO:0007669"/>
    <property type="project" value="UniProtKB-KW"/>
</dbReference>
<dbReference type="PROSITE" id="PS51475">
    <property type="entry name" value="PROTEASOME_ALPHA_2"/>
    <property type="match status" value="1"/>
</dbReference>
<comment type="subcellular location">
    <subcellularLocation>
        <location evidence="5">Cytoplasm</location>
    </subcellularLocation>
    <subcellularLocation>
        <location evidence="5">Nucleus</location>
    </subcellularLocation>
</comment>
<organism evidence="8 9">
    <name type="scientific">Malassezia psittaci</name>
    <dbReference type="NCBI Taxonomy" id="1821823"/>
    <lineage>
        <taxon>Eukaryota</taxon>
        <taxon>Fungi</taxon>
        <taxon>Dikarya</taxon>
        <taxon>Basidiomycota</taxon>
        <taxon>Ustilaginomycotina</taxon>
        <taxon>Malasseziomycetes</taxon>
        <taxon>Malasseziales</taxon>
        <taxon>Malasseziaceae</taxon>
        <taxon>Malassezia</taxon>
    </lineage>
</organism>
<sequence length="298" mass="33418">MFRNDNTVFSPQGRLHQVEYALEAVKQGSAVIGLRSKTHAVLVALKRAPSELASYQRKMLKIDKHIGIGFAGLTSDARVLSNYMRQLSLSSRLVYARAMPLSRMISALADRAQLNTMQYGKRPYGVGFLVIGVDDTGPHLYEFSPTGNCYEYYAMSLGARNQSAKTYLERHLEEFTDVDLDELVVHGLRALRETLPQNKEMERAAVSVAIVGPGADADPNSPEVRQGQQFKLYEDQELAQWFDRMGPKERQRTAQQEEMQSDTQDTQQQSDQQAGTQPTTQDAPEDSQSSHAPMDEEN</sequence>
<dbReference type="GO" id="GO:0005634">
    <property type="term" value="C:nucleus"/>
    <property type="evidence" value="ECO:0007669"/>
    <property type="project" value="UniProtKB-SubCell"/>
</dbReference>
<dbReference type="Proteomes" id="UP001214628">
    <property type="component" value="Chromosome 1"/>
</dbReference>
<dbReference type="InterPro" id="IPR035144">
    <property type="entry name" value="Proteasome_alpha1"/>
</dbReference>
<name>A0AAF0JCQ6_9BASI</name>
<dbReference type="PROSITE" id="PS00388">
    <property type="entry name" value="PROTEASOME_ALPHA_1"/>
    <property type="match status" value="1"/>
</dbReference>
<comment type="similarity">
    <text evidence="4 5">Belongs to the peptidase T1A family.</text>
</comment>
<dbReference type="InterPro" id="IPR050115">
    <property type="entry name" value="Proteasome_alpha"/>
</dbReference>
<evidence type="ECO:0000313" key="8">
    <source>
        <dbReference type="EMBL" id="WFD41504.1"/>
    </source>
</evidence>
<keyword evidence="8" id="KW-0378">Hydrolase</keyword>
<proteinExistence type="inferred from homology"/>
<keyword evidence="9" id="KW-1185">Reference proteome</keyword>
<feature type="domain" description="Proteasome alpha-type subunits" evidence="7">
    <location>
        <begin position="2"/>
        <end position="24"/>
    </location>
</feature>
<dbReference type="InterPro" id="IPR000426">
    <property type="entry name" value="Proteasome_asu_N"/>
</dbReference>
<dbReference type="EMBL" id="CP118375">
    <property type="protein sequence ID" value="WFD41504.1"/>
    <property type="molecule type" value="Genomic_DNA"/>
</dbReference>
<dbReference type="InterPro" id="IPR029055">
    <property type="entry name" value="Ntn_hydrolases_N"/>
</dbReference>
<dbReference type="FunFam" id="3.60.20.10:FF:000016">
    <property type="entry name" value="Proteasome subunit alpha type-6"/>
    <property type="match status" value="1"/>
</dbReference>
<evidence type="ECO:0000256" key="6">
    <source>
        <dbReference type="SAM" id="MobiDB-lite"/>
    </source>
</evidence>
<dbReference type="Pfam" id="PF10584">
    <property type="entry name" value="Proteasome_A_N"/>
    <property type="match status" value="1"/>
</dbReference>
<dbReference type="AlphaFoldDB" id="A0AAF0JCQ6"/>
<dbReference type="SUPFAM" id="SSF56235">
    <property type="entry name" value="N-terminal nucleophile aminohydrolases (Ntn hydrolases)"/>
    <property type="match status" value="1"/>
</dbReference>
<dbReference type="GO" id="GO:0006511">
    <property type="term" value="P:ubiquitin-dependent protein catabolic process"/>
    <property type="evidence" value="ECO:0007669"/>
    <property type="project" value="InterPro"/>
</dbReference>
<dbReference type="GO" id="GO:0019773">
    <property type="term" value="C:proteasome core complex, alpha-subunit complex"/>
    <property type="evidence" value="ECO:0007669"/>
    <property type="project" value="UniProtKB-UniRule"/>
</dbReference>
<evidence type="ECO:0000256" key="3">
    <source>
        <dbReference type="ARBA" id="ARBA00023242"/>
    </source>
</evidence>
<gene>
    <name evidence="8" type="primary">PRE5</name>
    <name evidence="8" type="ORF">MPSI1_000134</name>
</gene>
<evidence type="ECO:0000259" key="7">
    <source>
        <dbReference type="PROSITE" id="PS00388"/>
    </source>
</evidence>
<dbReference type="Pfam" id="PF00227">
    <property type="entry name" value="Proteasome"/>
    <property type="match status" value="1"/>
</dbReference>
<evidence type="ECO:0000256" key="5">
    <source>
        <dbReference type="RuleBase" id="RU000551"/>
    </source>
</evidence>
<keyword evidence="2 4" id="KW-0647">Proteasome</keyword>